<evidence type="ECO:0000313" key="1">
    <source>
        <dbReference type="EMBL" id="PNX77350.1"/>
    </source>
</evidence>
<proteinExistence type="predicted"/>
<evidence type="ECO:0000313" key="2">
    <source>
        <dbReference type="Proteomes" id="UP000236291"/>
    </source>
</evidence>
<gene>
    <name evidence="1" type="ORF">L195_g033314</name>
</gene>
<protein>
    <submittedName>
        <fullName evidence="1">Uncharacterized protein</fullName>
    </submittedName>
</protein>
<sequence length="76" mass="8357">MGFDDGVEEKNVGVMGMVENECGVRDLLKRGADGDEMGENLVGLVEAMAEEMGVDLWELSFGFGVVKKMENFAFYL</sequence>
<name>A0A2K3LFP3_TRIPR</name>
<feature type="non-terminal residue" evidence="1">
    <location>
        <position position="76"/>
    </location>
</feature>
<dbReference type="EMBL" id="ASHM01032209">
    <property type="protein sequence ID" value="PNX77350.1"/>
    <property type="molecule type" value="Genomic_DNA"/>
</dbReference>
<organism evidence="1 2">
    <name type="scientific">Trifolium pratense</name>
    <name type="common">Red clover</name>
    <dbReference type="NCBI Taxonomy" id="57577"/>
    <lineage>
        <taxon>Eukaryota</taxon>
        <taxon>Viridiplantae</taxon>
        <taxon>Streptophyta</taxon>
        <taxon>Embryophyta</taxon>
        <taxon>Tracheophyta</taxon>
        <taxon>Spermatophyta</taxon>
        <taxon>Magnoliopsida</taxon>
        <taxon>eudicotyledons</taxon>
        <taxon>Gunneridae</taxon>
        <taxon>Pentapetalae</taxon>
        <taxon>rosids</taxon>
        <taxon>fabids</taxon>
        <taxon>Fabales</taxon>
        <taxon>Fabaceae</taxon>
        <taxon>Papilionoideae</taxon>
        <taxon>50 kb inversion clade</taxon>
        <taxon>NPAAA clade</taxon>
        <taxon>Hologalegina</taxon>
        <taxon>IRL clade</taxon>
        <taxon>Trifolieae</taxon>
        <taxon>Trifolium</taxon>
    </lineage>
</organism>
<comment type="caution">
    <text evidence="1">The sequence shown here is derived from an EMBL/GenBank/DDBJ whole genome shotgun (WGS) entry which is preliminary data.</text>
</comment>
<accession>A0A2K3LFP3</accession>
<reference evidence="1 2" key="1">
    <citation type="journal article" date="2014" name="Am. J. Bot.">
        <title>Genome assembly and annotation for red clover (Trifolium pratense; Fabaceae).</title>
        <authorList>
            <person name="Istvanek J."/>
            <person name="Jaros M."/>
            <person name="Krenek A."/>
            <person name="Repkova J."/>
        </authorList>
    </citation>
    <scope>NUCLEOTIDE SEQUENCE [LARGE SCALE GENOMIC DNA]</scope>
    <source>
        <strain evidence="2">cv. Tatra</strain>
        <tissue evidence="1">Young leaves</tissue>
    </source>
</reference>
<dbReference type="AlphaFoldDB" id="A0A2K3LFP3"/>
<dbReference type="Proteomes" id="UP000236291">
    <property type="component" value="Unassembled WGS sequence"/>
</dbReference>
<reference evidence="1 2" key="2">
    <citation type="journal article" date="2017" name="Front. Plant Sci.">
        <title>Gene Classification and Mining of Molecular Markers Useful in Red Clover (Trifolium pratense) Breeding.</title>
        <authorList>
            <person name="Istvanek J."/>
            <person name="Dluhosova J."/>
            <person name="Dluhos P."/>
            <person name="Patkova L."/>
            <person name="Nedelnik J."/>
            <person name="Repkova J."/>
        </authorList>
    </citation>
    <scope>NUCLEOTIDE SEQUENCE [LARGE SCALE GENOMIC DNA]</scope>
    <source>
        <strain evidence="2">cv. Tatra</strain>
        <tissue evidence="1">Young leaves</tissue>
    </source>
</reference>